<dbReference type="InterPro" id="IPR052514">
    <property type="entry name" value="SAM-dependent_MTase"/>
</dbReference>
<reference evidence="2 3" key="1">
    <citation type="journal article" date="2016" name="Nat. Commun.">
        <title>Thousands of microbial genomes shed light on interconnected biogeochemical processes in an aquifer system.</title>
        <authorList>
            <person name="Anantharaman K."/>
            <person name="Brown C.T."/>
            <person name="Hug L.A."/>
            <person name="Sharon I."/>
            <person name="Castelle C.J."/>
            <person name="Probst A.J."/>
            <person name="Thomas B.C."/>
            <person name="Singh A."/>
            <person name="Wilkins M.J."/>
            <person name="Karaoz U."/>
            <person name="Brodie E.L."/>
            <person name="Williams K.H."/>
            <person name="Hubbard S.S."/>
            <person name="Banfield J.F."/>
        </authorList>
    </citation>
    <scope>NUCLEOTIDE SEQUENCE [LARGE SCALE GENOMIC DNA]</scope>
</reference>
<feature type="domain" description="Methyltransferase FkbM" evidence="1">
    <location>
        <begin position="65"/>
        <end position="208"/>
    </location>
</feature>
<name>A0A1F6DD09_9BACT</name>
<dbReference type="Proteomes" id="UP000178042">
    <property type="component" value="Unassembled WGS sequence"/>
</dbReference>
<dbReference type="PANTHER" id="PTHR34203:SF15">
    <property type="entry name" value="SLL1173 PROTEIN"/>
    <property type="match status" value="1"/>
</dbReference>
<dbReference type="NCBIfam" id="TIGR01444">
    <property type="entry name" value="fkbM_fam"/>
    <property type="match status" value="1"/>
</dbReference>
<protein>
    <recommendedName>
        <fullName evidence="1">Methyltransferase FkbM domain-containing protein</fullName>
    </recommendedName>
</protein>
<accession>A0A1F6DD09</accession>
<sequence>MAISLRSVCRKLLSFSADTLARTQGFLFPEKFTWTWKFEMLLGRYEPETTAVFRKIIKPGMVVLDIGAHIGYFTRLFSVLAKANGKVYAFEADDANYSLLENNTRACRNTALVKKAVAYADGTVDFYHVENSTGCHSTIKPSSPAQKVSVLAVSIDSFAASKHIPRIDVIKMDIEGGEPSALRGMHATIYANPHIILISEFNPRAIAAGGKDPAAYIHEIESYGLSVHAITAAGLVLVSSDTIAEHLDRRVGSVNVLCKKI</sequence>
<dbReference type="EMBL" id="MFLD01000027">
    <property type="protein sequence ID" value="OGG59309.1"/>
    <property type="molecule type" value="Genomic_DNA"/>
</dbReference>
<gene>
    <name evidence="2" type="ORF">A3C86_01505</name>
</gene>
<comment type="caution">
    <text evidence="2">The sequence shown here is derived from an EMBL/GenBank/DDBJ whole genome shotgun (WGS) entry which is preliminary data.</text>
</comment>
<evidence type="ECO:0000313" key="3">
    <source>
        <dbReference type="Proteomes" id="UP000178042"/>
    </source>
</evidence>
<dbReference type="InterPro" id="IPR029063">
    <property type="entry name" value="SAM-dependent_MTases_sf"/>
</dbReference>
<dbReference type="PANTHER" id="PTHR34203">
    <property type="entry name" value="METHYLTRANSFERASE, FKBM FAMILY PROTEIN"/>
    <property type="match status" value="1"/>
</dbReference>
<dbReference type="Gene3D" id="3.40.50.150">
    <property type="entry name" value="Vaccinia Virus protein VP39"/>
    <property type="match status" value="1"/>
</dbReference>
<proteinExistence type="predicted"/>
<dbReference type="InterPro" id="IPR006342">
    <property type="entry name" value="FkbM_mtfrase"/>
</dbReference>
<dbReference type="AlphaFoldDB" id="A0A1F6DD09"/>
<dbReference type="Pfam" id="PF05050">
    <property type="entry name" value="Methyltransf_21"/>
    <property type="match status" value="1"/>
</dbReference>
<evidence type="ECO:0000313" key="2">
    <source>
        <dbReference type="EMBL" id="OGG59309.1"/>
    </source>
</evidence>
<dbReference type="SUPFAM" id="SSF53335">
    <property type="entry name" value="S-adenosyl-L-methionine-dependent methyltransferases"/>
    <property type="match status" value="1"/>
</dbReference>
<evidence type="ECO:0000259" key="1">
    <source>
        <dbReference type="Pfam" id="PF05050"/>
    </source>
</evidence>
<organism evidence="2 3">
    <name type="scientific">Candidatus Kaiserbacteria bacterium RIFCSPHIGHO2_02_FULL_49_16</name>
    <dbReference type="NCBI Taxonomy" id="1798490"/>
    <lineage>
        <taxon>Bacteria</taxon>
        <taxon>Candidatus Kaiseribacteriota</taxon>
    </lineage>
</organism>